<dbReference type="EMBL" id="PYVS01000039">
    <property type="protein sequence ID" value="PTB82965.1"/>
    <property type="molecule type" value="Genomic_DNA"/>
</dbReference>
<dbReference type="SUPFAM" id="SSF53686">
    <property type="entry name" value="Tryptophan synthase beta subunit-like PLP-dependent enzymes"/>
    <property type="match status" value="1"/>
</dbReference>
<proteinExistence type="predicted"/>
<dbReference type="InterPro" id="IPR036052">
    <property type="entry name" value="TrpB-like_PALP_sf"/>
</dbReference>
<dbReference type="GO" id="GO:0016829">
    <property type="term" value="F:lyase activity"/>
    <property type="evidence" value="ECO:0007669"/>
    <property type="project" value="UniProtKB-KW"/>
</dbReference>
<comment type="caution">
    <text evidence="1">The sequence shown here is derived from an EMBL/GenBank/DDBJ whole genome shotgun (WGS) entry which is preliminary data.</text>
</comment>
<dbReference type="AlphaFoldDB" id="A0A2T4CN30"/>
<gene>
    <name evidence="1" type="ORF">C9986_02020</name>
</gene>
<sequence length="39" mass="4632">CREQTTPKRVVTLACDTGNRYLSKLYNDEWMNERGLLEK</sequence>
<evidence type="ECO:0000313" key="2">
    <source>
        <dbReference type="Proteomes" id="UP000243022"/>
    </source>
</evidence>
<protein>
    <submittedName>
        <fullName evidence="1">Cystathionine beta-lyase</fullName>
    </submittedName>
</protein>
<feature type="non-terminal residue" evidence="1">
    <location>
        <position position="1"/>
    </location>
</feature>
<keyword evidence="1" id="KW-0456">Lyase</keyword>
<name>A0A2T4CN30_9GAMM</name>
<evidence type="ECO:0000313" key="1">
    <source>
        <dbReference type="EMBL" id="PTB82965.1"/>
    </source>
</evidence>
<organism evidence="1 2">
    <name type="scientific">Pseudidiomarina aestuarii</name>
    <dbReference type="NCBI Taxonomy" id="624146"/>
    <lineage>
        <taxon>Bacteria</taxon>
        <taxon>Pseudomonadati</taxon>
        <taxon>Pseudomonadota</taxon>
        <taxon>Gammaproteobacteria</taxon>
        <taxon>Alteromonadales</taxon>
        <taxon>Idiomarinaceae</taxon>
        <taxon>Pseudidiomarina</taxon>
    </lineage>
</organism>
<dbReference type="Gene3D" id="3.40.50.1100">
    <property type="match status" value="1"/>
</dbReference>
<accession>A0A2T4CN30</accession>
<reference evidence="1 2" key="1">
    <citation type="submission" date="2018-03" db="EMBL/GenBank/DDBJ databases">
        <title>Cross-interface Injection: A General Nanoliter Liquid Handling Method Applied to Single Cells Genome Amplification Automated Nanoliter Liquid Handling Applied to Single Cell Multiple Displacement Amplification.</title>
        <authorList>
            <person name="Yun J."/>
            <person name="Xu P."/>
            <person name="Xu J."/>
            <person name="Dai X."/>
            <person name="Wang Y."/>
            <person name="Zheng X."/>
            <person name="Cao C."/>
            <person name="Yi Q."/>
            <person name="Zhu Y."/>
            <person name="Wang L."/>
            <person name="Dong Z."/>
            <person name="Huang Y."/>
            <person name="Huang L."/>
            <person name="Du W."/>
        </authorList>
    </citation>
    <scope>NUCLEOTIDE SEQUENCE [LARGE SCALE GENOMIC DNA]</scope>
    <source>
        <strain evidence="1 2">Z-E1-2</strain>
    </source>
</reference>
<dbReference type="Proteomes" id="UP000243022">
    <property type="component" value="Unassembled WGS sequence"/>
</dbReference>